<comment type="caution">
    <text evidence="2">The sequence shown here is derived from an EMBL/GenBank/DDBJ whole genome shotgun (WGS) entry which is preliminary data.</text>
</comment>
<dbReference type="Proteomes" id="UP000499080">
    <property type="component" value="Unassembled WGS sequence"/>
</dbReference>
<keyword evidence="3" id="KW-1185">Reference proteome</keyword>
<proteinExistence type="predicted"/>
<evidence type="ECO:0000256" key="1">
    <source>
        <dbReference type="SAM" id="MobiDB-lite"/>
    </source>
</evidence>
<gene>
    <name evidence="2" type="ORF">AVEN_166978_1</name>
</gene>
<feature type="region of interest" description="Disordered" evidence="1">
    <location>
        <begin position="23"/>
        <end position="44"/>
    </location>
</feature>
<name>A0A4Y2GZK0_ARAVE</name>
<dbReference type="EMBL" id="BGPR01001641">
    <property type="protein sequence ID" value="GBM58587.1"/>
    <property type="molecule type" value="Genomic_DNA"/>
</dbReference>
<feature type="compositionally biased region" description="Acidic residues" evidence="1">
    <location>
        <begin position="23"/>
        <end position="37"/>
    </location>
</feature>
<evidence type="ECO:0000313" key="2">
    <source>
        <dbReference type="EMBL" id="GBM58587.1"/>
    </source>
</evidence>
<reference evidence="2 3" key="1">
    <citation type="journal article" date="2019" name="Sci. Rep.">
        <title>Orb-weaving spider Araneus ventricosus genome elucidates the spidroin gene catalogue.</title>
        <authorList>
            <person name="Kono N."/>
            <person name="Nakamura H."/>
            <person name="Ohtoshi R."/>
            <person name="Moran D.A.P."/>
            <person name="Shinohara A."/>
            <person name="Yoshida Y."/>
            <person name="Fujiwara M."/>
            <person name="Mori M."/>
            <person name="Tomita M."/>
            <person name="Arakawa K."/>
        </authorList>
    </citation>
    <scope>NUCLEOTIDE SEQUENCE [LARGE SCALE GENOMIC DNA]</scope>
</reference>
<protein>
    <submittedName>
        <fullName evidence="2">Uncharacterized protein</fullName>
    </submittedName>
</protein>
<organism evidence="2 3">
    <name type="scientific">Araneus ventricosus</name>
    <name type="common">Orbweaver spider</name>
    <name type="synonym">Epeira ventricosa</name>
    <dbReference type="NCBI Taxonomy" id="182803"/>
    <lineage>
        <taxon>Eukaryota</taxon>
        <taxon>Metazoa</taxon>
        <taxon>Ecdysozoa</taxon>
        <taxon>Arthropoda</taxon>
        <taxon>Chelicerata</taxon>
        <taxon>Arachnida</taxon>
        <taxon>Araneae</taxon>
        <taxon>Araneomorphae</taxon>
        <taxon>Entelegynae</taxon>
        <taxon>Araneoidea</taxon>
        <taxon>Araneidae</taxon>
        <taxon>Araneus</taxon>
    </lineage>
</organism>
<dbReference type="AlphaFoldDB" id="A0A4Y2GZK0"/>
<evidence type="ECO:0000313" key="3">
    <source>
        <dbReference type="Proteomes" id="UP000499080"/>
    </source>
</evidence>
<sequence length="84" mass="9133">MSGISVEEYLTADDDLMVFEGEITDEMENDDEEDDGADTSQSLSTSLYRIHSGVAPVGRLGDQGPVGETFCTPFSQRGIQLIDK</sequence>
<accession>A0A4Y2GZK0</accession>